<keyword evidence="3" id="KW-1185">Reference proteome</keyword>
<gene>
    <name evidence="2" type="ORF">NCTC13315_02964</name>
</gene>
<dbReference type="RefSeq" id="WP_115304206.1">
    <property type="nucleotide sequence ID" value="NZ_CAAAHO010000009.1"/>
</dbReference>
<proteinExistence type="predicted"/>
<feature type="region of interest" description="Disordered" evidence="1">
    <location>
        <begin position="519"/>
        <end position="545"/>
    </location>
</feature>
<sequence>MQENFSKLELISFCKIHKAIRETNSIKNAALKLNVDPNILSDYIREIAKKNFGLAYQKLRTFKEQELEHYLGPIYRKCWIIHENGINYENEPLYSTTQPLSVLTQNYTDVVDILDHFIDTYTSASVIGNSHEDKGNNESTKLPQEYPFNEIHKAIKNTPSVSKAALKLNVAYSTLSDYLKKIAKINPDLTHKNLQTYKENELVHNLGFKYRQCWIIHKNAITYANTELQITHQSSSTVAYNHTDVDGTLDQLMATYTVDNSNNKPRKYPRECAFNEIHKAIIKSSSLDQAALDLNVAYSTLADYLKKIAKINPDLTYKNLKKYEEYELENQLGPKYRQCWIIHRNTITYKNPDLHTTTLPSAILNEDHIDVNDTLDQFLNDYALPFTSTDESLKDTVVQTDNLVNVVENLSELMNIYELLPPIVDDNEELDSLLEGLQNFEEDSVSSLSHSVTTSYANNQTNKRLIEQGMTNHIDSNLLQEVAVCPTSLPDQRIPDSADEHPEKRVRLSVLATHSLFNNSQLSSDEKKNSNCKQIEKASRSNNHS</sequence>
<evidence type="ECO:0000256" key="1">
    <source>
        <dbReference type="SAM" id="MobiDB-lite"/>
    </source>
</evidence>
<name>A0A378JP84_9GAMM</name>
<organism evidence="2 3">
    <name type="scientific">Legionella beliardensis</name>
    <dbReference type="NCBI Taxonomy" id="91822"/>
    <lineage>
        <taxon>Bacteria</taxon>
        <taxon>Pseudomonadati</taxon>
        <taxon>Pseudomonadota</taxon>
        <taxon>Gammaproteobacteria</taxon>
        <taxon>Legionellales</taxon>
        <taxon>Legionellaceae</taxon>
        <taxon>Legionella</taxon>
    </lineage>
</organism>
<accession>A0A378JP84</accession>
<evidence type="ECO:0000313" key="3">
    <source>
        <dbReference type="Proteomes" id="UP000254968"/>
    </source>
</evidence>
<dbReference type="OrthoDB" id="9963123at2"/>
<dbReference type="AlphaFoldDB" id="A0A378JP84"/>
<feature type="compositionally biased region" description="Basic and acidic residues" evidence="1">
    <location>
        <begin position="524"/>
        <end position="539"/>
    </location>
</feature>
<dbReference type="EMBL" id="UGNV01000003">
    <property type="protein sequence ID" value="STX55593.1"/>
    <property type="molecule type" value="Genomic_DNA"/>
</dbReference>
<dbReference type="Proteomes" id="UP000254968">
    <property type="component" value="Unassembled WGS sequence"/>
</dbReference>
<evidence type="ECO:0000313" key="2">
    <source>
        <dbReference type="EMBL" id="STX55593.1"/>
    </source>
</evidence>
<reference evidence="2 3" key="1">
    <citation type="submission" date="2018-06" db="EMBL/GenBank/DDBJ databases">
        <authorList>
            <consortium name="Pathogen Informatics"/>
            <person name="Doyle S."/>
        </authorList>
    </citation>
    <scope>NUCLEOTIDE SEQUENCE [LARGE SCALE GENOMIC DNA]</scope>
    <source>
        <strain evidence="2 3">NCTC13315</strain>
    </source>
</reference>
<protein>
    <submittedName>
        <fullName evidence="2">Bacterial regulatory helix-turn-helix protein, lysR family</fullName>
    </submittedName>
</protein>